<dbReference type="EMBL" id="BOQN01000206">
    <property type="protein sequence ID" value="GIM98245.1"/>
    <property type="molecule type" value="Genomic_DNA"/>
</dbReference>
<evidence type="ECO:0000313" key="3">
    <source>
        <dbReference type="Proteomes" id="UP000677082"/>
    </source>
</evidence>
<dbReference type="AlphaFoldDB" id="A0A919WDT3"/>
<dbReference type="RefSeq" id="WP_213013864.1">
    <property type="nucleotide sequence ID" value="NZ_BOQN01000206.1"/>
</dbReference>
<evidence type="ECO:0000313" key="2">
    <source>
        <dbReference type="EMBL" id="GIM98245.1"/>
    </source>
</evidence>
<name>A0A919WDT3_9ACTN</name>
<comment type="caution">
    <text evidence="2">The sequence shown here is derived from an EMBL/GenBank/DDBJ whole genome shotgun (WGS) entry which is preliminary data.</text>
</comment>
<sequence length="73" mass="7765">MPAHISTRLIAAITAWLLTRLAAWRARPQAGSHATEYAIGIGLSAAIALALWGAYQLGIDNLIDSWFFNGGNG</sequence>
<gene>
    <name evidence="2" type="ORF">Ato02nite_100380</name>
</gene>
<keyword evidence="1" id="KW-0472">Membrane</keyword>
<keyword evidence="3" id="KW-1185">Reference proteome</keyword>
<feature type="transmembrane region" description="Helical" evidence="1">
    <location>
        <begin position="38"/>
        <end position="55"/>
    </location>
</feature>
<accession>A0A919WDT3</accession>
<protein>
    <submittedName>
        <fullName evidence="2">Uncharacterized protein</fullName>
    </submittedName>
</protein>
<evidence type="ECO:0000256" key="1">
    <source>
        <dbReference type="SAM" id="Phobius"/>
    </source>
</evidence>
<keyword evidence="1" id="KW-0812">Transmembrane</keyword>
<proteinExistence type="predicted"/>
<reference evidence="2 3" key="1">
    <citation type="submission" date="2021-03" db="EMBL/GenBank/DDBJ databases">
        <title>Whole genome shotgun sequence of Actinoplanes toevensis NBRC 105298.</title>
        <authorList>
            <person name="Komaki H."/>
            <person name="Tamura T."/>
        </authorList>
    </citation>
    <scope>NUCLEOTIDE SEQUENCE [LARGE SCALE GENOMIC DNA]</scope>
    <source>
        <strain evidence="2 3">NBRC 105298</strain>
    </source>
</reference>
<keyword evidence="1" id="KW-1133">Transmembrane helix</keyword>
<organism evidence="2 3">
    <name type="scientific">Paractinoplanes toevensis</name>
    <dbReference type="NCBI Taxonomy" id="571911"/>
    <lineage>
        <taxon>Bacteria</taxon>
        <taxon>Bacillati</taxon>
        <taxon>Actinomycetota</taxon>
        <taxon>Actinomycetes</taxon>
        <taxon>Micromonosporales</taxon>
        <taxon>Micromonosporaceae</taxon>
        <taxon>Paractinoplanes</taxon>
    </lineage>
</organism>
<dbReference type="Proteomes" id="UP000677082">
    <property type="component" value="Unassembled WGS sequence"/>
</dbReference>